<keyword evidence="3" id="KW-1185">Reference proteome</keyword>
<proteinExistence type="predicted"/>
<name>A0ABR5FKP0_9MYCO</name>
<comment type="caution">
    <text evidence="2">The sequence shown here is derived from an EMBL/GenBank/DDBJ whole genome shotgun (WGS) entry which is preliminary data.</text>
</comment>
<evidence type="ECO:0000256" key="1">
    <source>
        <dbReference type="SAM" id="MobiDB-lite"/>
    </source>
</evidence>
<feature type="region of interest" description="Disordered" evidence="1">
    <location>
        <begin position="122"/>
        <end position="146"/>
    </location>
</feature>
<evidence type="ECO:0000313" key="2">
    <source>
        <dbReference type="EMBL" id="KLO31582.1"/>
    </source>
</evidence>
<organism evidence="2 3">
    <name type="scientific">Mycolicibacter heraklionensis</name>
    <dbReference type="NCBI Taxonomy" id="512402"/>
    <lineage>
        <taxon>Bacteria</taxon>
        <taxon>Bacillati</taxon>
        <taxon>Actinomycetota</taxon>
        <taxon>Actinomycetes</taxon>
        <taxon>Mycobacteriales</taxon>
        <taxon>Mycobacteriaceae</taxon>
        <taxon>Mycolicibacter</taxon>
    </lineage>
</organism>
<sequence>MSQYNSVAEAREQAADYLGFAASVRIVTDGGVFEIPNPSLLDDDQQRRYDQLKLESEGWDKDEDGNLLEPYRKNGELVEHYHIQLARAILGDRYEAFVAAGGRGNDVNVAWWKMQTELARRRREDSKSAGSLGTVAPTPAGDGSGA</sequence>
<evidence type="ECO:0008006" key="4">
    <source>
        <dbReference type="Google" id="ProtNLM"/>
    </source>
</evidence>
<reference evidence="2 3" key="1">
    <citation type="submission" date="2015-05" db="EMBL/GenBank/DDBJ databases">
        <title>Genome sequence of Mycobacterium heraklionense Davo strain.</title>
        <authorList>
            <person name="Greninger A.L."/>
            <person name="Cunningham G."/>
            <person name="Miller S."/>
        </authorList>
    </citation>
    <scope>NUCLEOTIDE SEQUENCE [LARGE SCALE GENOMIC DNA]</scope>
    <source>
        <strain evidence="2 3">Davo</strain>
    </source>
</reference>
<evidence type="ECO:0000313" key="3">
    <source>
        <dbReference type="Proteomes" id="UP000036464"/>
    </source>
</evidence>
<dbReference type="RefSeq" id="WP_047317368.1">
    <property type="nucleotide sequence ID" value="NZ_LDPO01000001.1"/>
</dbReference>
<dbReference type="Proteomes" id="UP000036464">
    <property type="component" value="Unassembled WGS sequence"/>
</dbReference>
<accession>A0ABR5FKP0</accession>
<gene>
    <name evidence="2" type="ORF">ABW16_01740</name>
</gene>
<protein>
    <recommendedName>
        <fullName evidence="4">Tail assembly chaperone</fullName>
    </recommendedName>
</protein>
<dbReference type="EMBL" id="LDPO01000001">
    <property type="protein sequence ID" value="KLO31582.1"/>
    <property type="molecule type" value="Genomic_DNA"/>
</dbReference>